<keyword evidence="3 14" id="KW-0820">tRNA-binding</keyword>
<dbReference type="Gene3D" id="3.30.54.20">
    <property type="match status" value="1"/>
</dbReference>
<dbReference type="GO" id="GO:0005524">
    <property type="term" value="F:ATP binding"/>
    <property type="evidence" value="ECO:0007669"/>
    <property type="project" value="UniProtKB-UniRule"/>
</dbReference>
<keyword evidence="5 14" id="KW-0479">Metal-binding</keyword>
<dbReference type="Gene3D" id="3.30.930.10">
    <property type="entry name" value="Bira Bifunctional Protein, Domain 2"/>
    <property type="match status" value="1"/>
</dbReference>
<comment type="similarity">
    <text evidence="2 14">Belongs to the class-II aminoacyl-tRNA synthetase family.</text>
</comment>
<evidence type="ECO:0000256" key="2">
    <source>
        <dbReference type="ARBA" id="ARBA00008226"/>
    </source>
</evidence>
<dbReference type="GO" id="GO:0006419">
    <property type="term" value="P:alanyl-tRNA aminoacylation"/>
    <property type="evidence" value="ECO:0007669"/>
    <property type="project" value="UniProtKB-UniRule"/>
</dbReference>
<organism evidence="17">
    <name type="scientific">uncultured Anaerotruncus sp</name>
    <dbReference type="NCBI Taxonomy" id="905011"/>
    <lineage>
        <taxon>Bacteria</taxon>
        <taxon>Bacillati</taxon>
        <taxon>Bacillota</taxon>
        <taxon>Clostridia</taxon>
        <taxon>Eubacteriales</taxon>
        <taxon>Oscillospiraceae</taxon>
        <taxon>Anaerotruncus</taxon>
        <taxon>environmental samples</taxon>
    </lineage>
</organism>
<feature type="binding site" evidence="14">
    <location>
        <position position="575"/>
    </location>
    <ligand>
        <name>Zn(2+)</name>
        <dbReference type="ChEBI" id="CHEBI:29105"/>
    </ligand>
</feature>
<evidence type="ECO:0000256" key="1">
    <source>
        <dbReference type="ARBA" id="ARBA00004496"/>
    </source>
</evidence>
<keyword evidence="10 14" id="KW-0648">Protein biosynthesis</keyword>
<dbReference type="HAMAP" id="MF_00036_B">
    <property type="entry name" value="Ala_tRNA_synth_B"/>
    <property type="match status" value="1"/>
</dbReference>
<evidence type="ECO:0000256" key="10">
    <source>
        <dbReference type="ARBA" id="ARBA00022917"/>
    </source>
</evidence>
<evidence type="ECO:0000256" key="13">
    <source>
        <dbReference type="ARBA" id="ARBA00048300"/>
    </source>
</evidence>
<dbReference type="EC" id="6.1.1.7" evidence="14"/>
<comment type="function">
    <text evidence="12 14">Catalyzes the attachment of alanine to tRNA(Ala) in a two-step reaction: alanine is first activated by ATP to form Ala-AMP and then transferred to the acceptor end of tRNA(Ala). Also edits incorrectly charged Ser-tRNA(Ala) and Gly-tRNA(Ala) via its editing domain.</text>
</comment>
<dbReference type="Gene3D" id="2.40.30.130">
    <property type="match status" value="1"/>
</dbReference>
<dbReference type="GO" id="GO:0140096">
    <property type="term" value="F:catalytic activity, acting on a protein"/>
    <property type="evidence" value="ECO:0007669"/>
    <property type="project" value="UniProtKB-ARBA"/>
</dbReference>
<evidence type="ECO:0000256" key="3">
    <source>
        <dbReference type="ARBA" id="ARBA00022555"/>
    </source>
</evidence>
<comment type="subcellular location">
    <subcellularLocation>
        <location evidence="1 14">Cytoplasm</location>
    </subcellularLocation>
</comment>
<evidence type="ECO:0000256" key="5">
    <source>
        <dbReference type="ARBA" id="ARBA00022723"/>
    </source>
</evidence>
<reference evidence="17" key="1">
    <citation type="submission" date="2015-09" db="EMBL/GenBank/DDBJ databases">
        <authorList>
            <consortium name="Pathogen Informatics"/>
        </authorList>
    </citation>
    <scope>NUCLEOTIDE SEQUENCE</scope>
    <source>
        <strain evidence="17">2789STDY5834896</strain>
    </source>
</reference>
<evidence type="ECO:0000256" key="6">
    <source>
        <dbReference type="ARBA" id="ARBA00022741"/>
    </source>
</evidence>
<dbReference type="InterPro" id="IPR050058">
    <property type="entry name" value="Ala-tRNA_ligase"/>
</dbReference>
<dbReference type="Pfam" id="PF02272">
    <property type="entry name" value="DHHA1"/>
    <property type="match status" value="1"/>
</dbReference>
<gene>
    <name evidence="14 17" type="primary">alaS</name>
    <name evidence="17" type="ORF">SAMEA3545359_00790</name>
</gene>
<dbReference type="Pfam" id="PF07973">
    <property type="entry name" value="tRNA_SAD"/>
    <property type="match status" value="1"/>
</dbReference>
<keyword evidence="6 14" id="KW-0547">Nucleotide-binding</keyword>
<evidence type="ECO:0000256" key="4">
    <source>
        <dbReference type="ARBA" id="ARBA00022598"/>
    </source>
</evidence>
<dbReference type="EMBL" id="FMHG01000001">
    <property type="protein sequence ID" value="SCJ55374.1"/>
    <property type="molecule type" value="Genomic_DNA"/>
</dbReference>
<dbReference type="SUPFAM" id="SSF55681">
    <property type="entry name" value="Class II aaRS and biotin synthetases"/>
    <property type="match status" value="1"/>
</dbReference>
<dbReference type="FunFam" id="3.10.310.40:FF:000001">
    <property type="entry name" value="Alanine--tRNA ligase"/>
    <property type="match status" value="1"/>
</dbReference>
<dbReference type="PROSITE" id="PS50860">
    <property type="entry name" value="AA_TRNA_LIGASE_II_ALA"/>
    <property type="match status" value="1"/>
</dbReference>
<comment type="cofactor">
    <cofactor evidence="14">
        <name>Zn(2+)</name>
        <dbReference type="ChEBI" id="CHEBI:29105"/>
    </cofactor>
    <text evidence="14">Binds 1 zinc ion per subunit.</text>
</comment>
<feature type="coiled-coil region" evidence="15">
    <location>
        <begin position="730"/>
        <end position="767"/>
    </location>
</feature>
<evidence type="ECO:0000256" key="9">
    <source>
        <dbReference type="ARBA" id="ARBA00022884"/>
    </source>
</evidence>
<feature type="binding site" evidence="14">
    <location>
        <position position="571"/>
    </location>
    <ligand>
        <name>Zn(2+)</name>
        <dbReference type="ChEBI" id="CHEBI:29105"/>
    </ligand>
</feature>
<dbReference type="GO" id="GO:0002161">
    <property type="term" value="F:aminoacyl-tRNA deacylase activity"/>
    <property type="evidence" value="ECO:0007669"/>
    <property type="project" value="TreeGrafter"/>
</dbReference>
<keyword evidence="4 14" id="KW-0436">Ligase</keyword>
<dbReference type="SUPFAM" id="SSF101353">
    <property type="entry name" value="Putative anticodon-binding domain of alanyl-tRNA synthetase (AlaRS)"/>
    <property type="match status" value="1"/>
</dbReference>
<dbReference type="CDD" id="cd00673">
    <property type="entry name" value="AlaRS_core"/>
    <property type="match status" value="1"/>
</dbReference>
<accession>A0A1C6HCA7</accession>
<proteinExistence type="inferred from homology"/>
<keyword evidence="9 14" id="KW-0694">RNA-binding</keyword>
<dbReference type="Gene3D" id="6.10.250.550">
    <property type="match status" value="1"/>
</dbReference>
<dbReference type="SUPFAM" id="SSF55186">
    <property type="entry name" value="ThrRS/AlaRS common domain"/>
    <property type="match status" value="1"/>
</dbReference>
<dbReference type="InterPro" id="IPR045864">
    <property type="entry name" value="aa-tRNA-synth_II/BPL/LPL"/>
</dbReference>
<dbReference type="InterPro" id="IPR023033">
    <property type="entry name" value="Ala_tRNA_ligase_euk/bac"/>
</dbReference>
<dbReference type="InterPro" id="IPR002318">
    <property type="entry name" value="Ala-tRNA-lgiase_IIc"/>
</dbReference>
<evidence type="ECO:0000256" key="12">
    <source>
        <dbReference type="ARBA" id="ARBA00024779"/>
    </source>
</evidence>
<name>A0A1C6HCA7_9FIRM</name>
<dbReference type="Pfam" id="PF01411">
    <property type="entry name" value="tRNA-synt_2c"/>
    <property type="match status" value="1"/>
</dbReference>
<dbReference type="SMART" id="SM00863">
    <property type="entry name" value="tRNA_SAD"/>
    <property type="match status" value="1"/>
</dbReference>
<evidence type="ECO:0000256" key="11">
    <source>
        <dbReference type="ARBA" id="ARBA00023146"/>
    </source>
</evidence>
<comment type="domain">
    <text evidence="14">Consists of three domains; the N-terminal catalytic domain, the editing domain and the C-terminal C-Ala domain. The editing domain removes incorrectly charged amino acids, while the C-Ala domain, along with tRNA(Ala), serves as a bridge to cooperatively bring together the editing and aminoacylation centers thus stimulating deacylation of misacylated tRNAs.</text>
</comment>
<dbReference type="PRINTS" id="PR00980">
    <property type="entry name" value="TRNASYNTHALA"/>
</dbReference>
<dbReference type="InterPro" id="IPR018162">
    <property type="entry name" value="Ala-tRNA-ligase_IIc_anticod-bd"/>
</dbReference>
<feature type="binding site" evidence="14">
    <location>
        <position position="673"/>
    </location>
    <ligand>
        <name>Zn(2+)</name>
        <dbReference type="ChEBI" id="CHEBI:29105"/>
    </ligand>
</feature>
<dbReference type="FunFam" id="2.40.30.130:FF:000001">
    <property type="entry name" value="Alanine--tRNA ligase"/>
    <property type="match status" value="1"/>
</dbReference>
<dbReference type="GO" id="GO:0008270">
    <property type="term" value="F:zinc ion binding"/>
    <property type="evidence" value="ECO:0007669"/>
    <property type="project" value="UniProtKB-UniRule"/>
</dbReference>
<comment type="catalytic activity">
    <reaction evidence="13 14">
        <text>tRNA(Ala) + L-alanine + ATP = L-alanyl-tRNA(Ala) + AMP + diphosphate</text>
        <dbReference type="Rhea" id="RHEA:12540"/>
        <dbReference type="Rhea" id="RHEA-COMP:9657"/>
        <dbReference type="Rhea" id="RHEA-COMP:9923"/>
        <dbReference type="ChEBI" id="CHEBI:30616"/>
        <dbReference type="ChEBI" id="CHEBI:33019"/>
        <dbReference type="ChEBI" id="CHEBI:57972"/>
        <dbReference type="ChEBI" id="CHEBI:78442"/>
        <dbReference type="ChEBI" id="CHEBI:78497"/>
        <dbReference type="ChEBI" id="CHEBI:456215"/>
        <dbReference type="EC" id="6.1.1.7"/>
    </reaction>
</comment>
<dbReference type="NCBIfam" id="TIGR00344">
    <property type="entry name" value="alaS"/>
    <property type="match status" value="1"/>
</dbReference>
<dbReference type="AlphaFoldDB" id="A0A1C6HCA7"/>
<sequence>MKWTGLNELREMFLSFFEEKGHTRLPSYPLVPQGDNSLLLINSGMAPMKKFFLGQETPPNVRVTTCQKCIRTPDIEQVGKTARHGTYFEMLGNFSFGDYFKHEATKWAWEFITERLEIPKDRLWVTIYLDDDEAFDIWTKEVGIPPERIVRLGKDDNFWEIGAGPCGPCSEIYFDRGEKFGCGSPDCGPGCECDRYMEFWNLVFSQFVNDGEGNYTEMEHKNIDTGMGLERLACIMQGVDNLFEVDTVQNIMQHISRIAGIAYHQGTPEQDVSLRVVTDHIRSTVFMVADGVVPQNEGRGYVLRRLLRRAARHGRLLGIKEAFLYKVCDTVIDENLSAYPELEGKRGYIKKVIQNEEARFEKTIDQGMEMLSELIDKMDAAAIEAGKAILPGDDAFKLYDTYGFPVDLVREIIAERQIALDQDRFDELMDQQRARARAAREDMGDVAWVEDVTATLDLPATEFVGYGRDEATAKVLCIIENGEIVDQVGQGQQAILILDQTPFYAESGGQVADRGAVSGAGLSALVTGCQKSATGGYFLHHIQVQEGVIATGDSLHCAIDNDYRQAVARNHTAAHLLQAALRQVLGDHVHQAGQLVDSHRVRFDFSHFSAMSGKEIMQVEEIVNRKIMSAIPTDISEMSQQAARDLGAMALFGEKYGDVVRVCRVGDFSMELCGGTHVQNTGCIGLFKILSESSAAAGIRRIEAVTGTGVIRFIGEQTQQIRDTAHTLKLQNTAELVHKAESVMAELKEAGRKIEELSSKLAAIEAEGLFDKAIQVGPVKVITASFTGTDAGALRTMGEKAREGKDDLVVVLSTVVGEKGTICVACGKSAVAAGLHAGKLIKEIAKLAGGSGGGRPDSAMAGVKEIFKIDEAMAATPDLIRDMLA</sequence>
<feature type="domain" description="Alanyl-transfer RNA synthetases family profile" evidence="16">
    <location>
        <begin position="4"/>
        <end position="716"/>
    </location>
</feature>
<dbReference type="FunFam" id="3.30.54.20:FF:000001">
    <property type="entry name" value="Alanine--tRNA ligase"/>
    <property type="match status" value="1"/>
</dbReference>
<dbReference type="FunFam" id="3.30.980.10:FF:000004">
    <property type="entry name" value="Alanine--tRNA ligase, cytoplasmic"/>
    <property type="match status" value="1"/>
</dbReference>
<keyword evidence="15" id="KW-0175">Coiled coil</keyword>
<dbReference type="PANTHER" id="PTHR11777">
    <property type="entry name" value="ALANYL-TRNA SYNTHETASE"/>
    <property type="match status" value="1"/>
</dbReference>
<evidence type="ECO:0000259" key="16">
    <source>
        <dbReference type="PROSITE" id="PS50860"/>
    </source>
</evidence>
<keyword evidence="7 14" id="KW-0862">Zinc</keyword>
<keyword evidence="8 14" id="KW-0067">ATP-binding</keyword>
<evidence type="ECO:0000256" key="15">
    <source>
        <dbReference type="SAM" id="Coils"/>
    </source>
</evidence>
<dbReference type="InterPro" id="IPR018163">
    <property type="entry name" value="Thr/Ala-tRNA-synth_IIc_edit"/>
</dbReference>
<protein>
    <recommendedName>
        <fullName evidence="14">Alanine--tRNA ligase</fullName>
        <ecNumber evidence="14">6.1.1.7</ecNumber>
    </recommendedName>
    <alternativeName>
        <fullName evidence="14">Alanyl-tRNA synthetase</fullName>
        <shortName evidence="14">AlaRS</shortName>
    </alternativeName>
</protein>
<keyword evidence="11 14" id="KW-0030">Aminoacyl-tRNA synthetase</keyword>
<dbReference type="GO" id="GO:0000049">
    <property type="term" value="F:tRNA binding"/>
    <property type="evidence" value="ECO:0007669"/>
    <property type="project" value="UniProtKB-KW"/>
</dbReference>
<evidence type="ECO:0000256" key="14">
    <source>
        <dbReference type="HAMAP-Rule" id="MF_00036"/>
    </source>
</evidence>
<feature type="binding site" evidence="14">
    <location>
        <position position="677"/>
    </location>
    <ligand>
        <name>Zn(2+)</name>
        <dbReference type="ChEBI" id="CHEBI:29105"/>
    </ligand>
</feature>
<dbReference type="FunFam" id="3.30.930.10:FF:000004">
    <property type="entry name" value="Alanine--tRNA ligase"/>
    <property type="match status" value="1"/>
</dbReference>
<dbReference type="PANTHER" id="PTHR11777:SF9">
    <property type="entry name" value="ALANINE--TRNA LIGASE, CYTOPLASMIC"/>
    <property type="match status" value="1"/>
</dbReference>
<dbReference type="GO" id="GO:0016740">
    <property type="term" value="F:transferase activity"/>
    <property type="evidence" value="ECO:0007669"/>
    <property type="project" value="UniProtKB-ARBA"/>
</dbReference>
<dbReference type="InterPro" id="IPR009000">
    <property type="entry name" value="Transl_B-barrel_sf"/>
</dbReference>
<dbReference type="InterPro" id="IPR018165">
    <property type="entry name" value="Ala-tRNA-synth_IIc_core"/>
</dbReference>
<dbReference type="InterPro" id="IPR018164">
    <property type="entry name" value="Ala-tRNA-synth_IIc_N"/>
</dbReference>
<evidence type="ECO:0000256" key="8">
    <source>
        <dbReference type="ARBA" id="ARBA00022840"/>
    </source>
</evidence>
<dbReference type="SUPFAM" id="SSF50447">
    <property type="entry name" value="Translation proteins"/>
    <property type="match status" value="1"/>
</dbReference>
<dbReference type="GO" id="GO:0005829">
    <property type="term" value="C:cytosol"/>
    <property type="evidence" value="ECO:0007669"/>
    <property type="project" value="TreeGrafter"/>
</dbReference>
<dbReference type="Gene3D" id="3.10.310.40">
    <property type="match status" value="1"/>
</dbReference>
<dbReference type="Gene3D" id="3.30.980.10">
    <property type="entry name" value="Threonyl-trna Synthetase, Chain A, domain 2"/>
    <property type="match status" value="1"/>
</dbReference>
<evidence type="ECO:0000313" key="17">
    <source>
        <dbReference type="EMBL" id="SCJ55374.1"/>
    </source>
</evidence>
<dbReference type="InterPro" id="IPR012947">
    <property type="entry name" value="tRNA_SAD"/>
</dbReference>
<dbReference type="GO" id="GO:0004813">
    <property type="term" value="F:alanine-tRNA ligase activity"/>
    <property type="evidence" value="ECO:0007669"/>
    <property type="project" value="UniProtKB-UniRule"/>
</dbReference>
<evidence type="ECO:0000256" key="7">
    <source>
        <dbReference type="ARBA" id="ARBA00022833"/>
    </source>
</evidence>
<dbReference type="InterPro" id="IPR003156">
    <property type="entry name" value="DHHA1_dom"/>
</dbReference>
<keyword evidence="14" id="KW-0963">Cytoplasm</keyword>